<organism evidence="9 10">
    <name type="scientific">Acinonyx jubatus</name>
    <name type="common">Cheetah</name>
    <dbReference type="NCBI Taxonomy" id="32536"/>
    <lineage>
        <taxon>Eukaryota</taxon>
        <taxon>Metazoa</taxon>
        <taxon>Chordata</taxon>
        <taxon>Craniata</taxon>
        <taxon>Vertebrata</taxon>
        <taxon>Euteleostomi</taxon>
        <taxon>Mammalia</taxon>
        <taxon>Eutheria</taxon>
        <taxon>Laurasiatheria</taxon>
        <taxon>Carnivora</taxon>
        <taxon>Feliformia</taxon>
        <taxon>Felidae</taxon>
        <taxon>Felinae</taxon>
        <taxon>Acinonyx</taxon>
    </lineage>
</organism>
<evidence type="ECO:0000256" key="5">
    <source>
        <dbReference type="ARBA" id="ARBA00022801"/>
    </source>
</evidence>
<evidence type="ECO:0000256" key="1">
    <source>
        <dbReference type="ARBA" id="ARBA00022679"/>
    </source>
</evidence>
<feature type="domain" description="Integrase catalytic" evidence="8">
    <location>
        <begin position="396"/>
        <end position="542"/>
    </location>
</feature>
<accession>A0ABM3PSJ6</accession>
<evidence type="ECO:0000259" key="7">
    <source>
        <dbReference type="PROSITE" id="PS50879"/>
    </source>
</evidence>
<keyword evidence="3" id="KW-0540">Nuclease</keyword>
<dbReference type="PANTHER" id="PTHR41694:SF5">
    <property type="entry name" value="RIBONUCLEASE H"/>
    <property type="match status" value="1"/>
</dbReference>
<dbReference type="InterPro" id="IPR041588">
    <property type="entry name" value="Integrase_H2C2"/>
</dbReference>
<evidence type="ECO:0000313" key="9">
    <source>
        <dbReference type="Proteomes" id="UP001652583"/>
    </source>
</evidence>
<feature type="domain" description="RNase H type-1" evidence="7">
    <location>
        <begin position="133"/>
        <end position="280"/>
    </location>
</feature>
<gene>
    <name evidence="10" type="primary">LOC128314825</name>
</gene>
<dbReference type="RefSeq" id="XP_053074642.1">
    <property type="nucleotide sequence ID" value="XM_053218667.1"/>
</dbReference>
<dbReference type="CDD" id="cd09273">
    <property type="entry name" value="RNase_HI_RT_Bel"/>
    <property type="match status" value="1"/>
</dbReference>
<proteinExistence type="predicted"/>
<dbReference type="PANTHER" id="PTHR41694">
    <property type="entry name" value="ENDOGENOUS RETROVIRUS GROUP K MEMBER POL PROTEIN"/>
    <property type="match status" value="1"/>
</dbReference>
<evidence type="ECO:0000256" key="6">
    <source>
        <dbReference type="ARBA" id="ARBA00022918"/>
    </source>
</evidence>
<name>A0ABM3PSJ6_ACIJB</name>
<dbReference type="Pfam" id="PF00665">
    <property type="entry name" value="rve"/>
    <property type="match status" value="1"/>
</dbReference>
<evidence type="ECO:0000313" key="10">
    <source>
        <dbReference type="RefSeq" id="XP_053074642.1"/>
    </source>
</evidence>
<dbReference type="PROSITE" id="PS50994">
    <property type="entry name" value="INTEGRASE"/>
    <property type="match status" value="1"/>
</dbReference>
<dbReference type="InterPro" id="IPR002156">
    <property type="entry name" value="RNaseH_domain"/>
</dbReference>
<dbReference type="InterPro" id="IPR012337">
    <property type="entry name" value="RNaseH-like_sf"/>
</dbReference>
<keyword evidence="1" id="KW-0808">Transferase</keyword>
<dbReference type="Gene3D" id="3.30.420.10">
    <property type="entry name" value="Ribonuclease H-like superfamily/Ribonuclease H"/>
    <property type="match status" value="2"/>
</dbReference>
<dbReference type="GeneID" id="128314825"/>
<evidence type="ECO:0000256" key="4">
    <source>
        <dbReference type="ARBA" id="ARBA00022759"/>
    </source>
</evidence>
<dbReference type="InterPro" id="IPR001584">
    <property type="entry name" value="Integrase_cat-core"/>
</dbReference>
<evidence type="ECO:0000259" key="8">
    <source>
        <dbReference type="PROSITE" id="PS50994"/>
    </source>
</evidence>
<dbReference type="SUPFAM" id="SSF53098">
    <property type="entry name" value="Ribonuclease H-like"/>
    <property type="match status" value="2"/>
</dbReference>
<keyword evidence="9" id="KW-1185">Reference proteome</keyword>
<dbReference type="Gene3D" id="3.10.20.370">
    <property type="match status" value="1"/>
</dbReference>
<protein>
    <submittedName>
        <fullName evidence="10">Uncharacterized protein LOC128314825</fullName>
    </submittedName>
</protein>
<keyword evidence="4" id="KW-0255">Endonuclease</keyword>
<keyword evidence="2" id="KW-0548">Nucleotidyltransferase</keyword>
<dbReference type="PROSITE" id="PS50879">
    <property type="entry name" value="RNASE_H_1"/>
    <property type="match status" value="1"/>
</dbReference>
<dbReference type="Pfam" id="PF00075">
    <property type="entry name" value="RNase_H"/>
    <property type="match status" value="1"/>
</dbReference>
<dbReference type="Pfam" id="PF17921">
    <property type="entry name" value="Integrase_H2C2"/>
    <property type="match status" value="1"/>
</dbReference>
<keyword evidence="6" id="KW-0695">RNA-directed DNA polymerase</keyword>
<keyword evidence="5" id="KW-0378">Hydrolase</keyword>
<dbReference type="Proteomes" id="UP001652583">
    <property type="component" value="Chromosome A2"/>
</dbReference>
<reference evidence="10" key="1">
    <citation type="submission" date="2025-08" db="UniProtKB">
        <authorList>
            <consortium name="RefSeq"/>
        </authorList>
    </citation>
    <scope>IDENTIFICATION</scope>
    <source>
        <tissue evidence="10">Blood</tissue>
    </source>
</reference>
<evidence type="ECO:0000256" key="2">
    <source>
        <dbReference type="ARBA" id="ARBA00022695"/>
    </source>
</evidence>
<sequence>MLQAIAYLSKQLDPTIRGWELCLRALEAAATLTQEAFKLTLHCPLTVLSPHHLSDLLTHKALAHFSPSGIQLFHLLFIENPEISLQLSPRLNPATLLPQINPKDTSQPPFHSCTELIDIFSKPPSNLKDLLLTSPDLNLFVDGSSLVDCKGHRRAVYTVVTLNQTLETQTLSTGTTSQKAELTALIRALQLSRNKRVTIYTDSKYAFLIAHTHSHLWEERGFLTTKGTPIINGPLMAKLLEALKLPQEVAIVHCKGHQPLTTEIATGNHKADNTARQIALSLDPVPMGILTKDTTPNYTPDEQKQYMAHPNAHANAGWTMLGPRLALPNSLVPSLLTKIHKTLHIGPEATFRFLEPFMYHPHLQQLITKTHQQCTTCAAVSSQGRMRHPGPTHQMRGHLPGEDWQIDFTHMPKHKKLRYVLTIIDTFTGWIEAFPTSSEGASTVAEILLKDIIPRFVLPRRIQSDNGPAFISAVTQQVSKALGITWKLHIPHHPQSSVAQVAFHRMVVQPYSCIPTSDPTYYGITLTPAGSSQIRSLAHYHQ</sequence>
<dbReference type="InterPro" id="IPR036397">
    <property type="entry name" value="RNaseH_sf"/>
</dbReference>
<dbReference type="Gene3D" id="1.10.340.70">
    <property type="match status" value="1"/>
</dbReference>
<evidence type="ECO:0000256" key="3">
    <source>
        <dbReference type="ARBA" id="ARBA00022722"/>
    </source>
</evidence>